<feature type="transmembrane region" description="Helical" evidence="3">
    <location>
        <begin position="41"/>
        <end position="64"/>
    </location>
</feature>
<accession>U6MVT7</accession>
<dbReference type="CDD" id="cd02022">
    <property type="entry name" value="DPCK"/>
    <property type="match status" value="1"/>
</dbReference>
<evidence type="ECO:0008006" key="6">
    <source>
        <dbReference type="Google" id="ProtNLM"/>
    </source>
</evidence>
<protein>
    <recommendedName>
        <fullName evidence="6">Dephospho-CoA kinase</fullName>
    </recommendedName>
</protein>
<name>U6MVT7_9EIME</name>
<dbReference type="GO" id="GO:0004140">
    <property type="term" value="F:dephospho-CoA kinase activity"/>
    <property type="evidence" value="ECO:0007669"/>
    <property type="project" value="InterPro"/>
</dbReference>
<dbReference type="PANTHER" id="PTHR10695">
    <property type="entry name" value="DEPHOSPHO-COA KINASE-RELATED"/>
    <property type="match status" value="1"/>
</dbReference>
<dbReference type="HAMAP" id="MF_00376">
    <property type="entry name" value="Dephospho_CoA_kinase"/>
    <property type="match status" value="1"/>
</dbReference>
<dbReference type="PANTHER" id="PTHR10695:SF46">
    <property type="entry name" value="BIFUNCTIONAL COENZYME A SYNTHASE-RELATED"/>
    <property type="match status" value="1"/>
</dbReference>
<dbReference type="GeneID" id="25471304"/>
<reference evidence="4" key="2">
    <citation type="submission" date="2013-10" db="EMBL/GenBank/DDBJ databases">
        <authorList>
            <person name="Aslett M."/>
        </authorList>
    </citation>
    <scope>NUCLEOTIDE SEQUENCE [LARGE SCALE GENOMIC DNA]</scope>
    <source>
        <strain evidence="4">Houghton</strain>
    </source>
</reference>
<evidence type="ECO:0000256" key="1">
    <source>
        <dbReference type="ARBA" id="ARBA00022741"/>
    </source>
</evidence>
<dbReference type="NCBIfam" id="TIGR00152">
    <property type="entry name" value="dephospho-CoA kinase"/>
    <property type="match status" value="1"/>
</dbReference>
<dbReference type="AlphaFoldDB" id="U6MVT7"/>
<dbReference type="GO" id="GO:0015937">
    <property type="term" value="P:coenzyme A biosynthetic process"/>
    <property type="evidence" value="ECO:0007669"/>
    <property type="project" value="InterPro"/>
</dbReference>
<dbReference type="EMBL" id="HG723310">
    <property type="protein sequence ID" value="CDJ65845.1"/>
    <property type="molecule type" value="Genomic_DNA"/>
</dbReference>
<dbReference type="GO" id="GO:0005524">
    <property type="term" value="F:ATP binding"/>
    <property type="evidence" value="ECO:0007669"/>
    <property type="project" value="UniProtKB-KW"/>
</dbReference>
<keyword evidence="3" id="KW-0812">Transmembrane</keyword>
<gene>
    <name evidence="4" type="ORF">ENH_00011190</name>
</gene>
<evidence type="ECO:0000313" key="5">
    <source>
        <dbReference type="Proteomes" id="UP000030754"/>
    </source>
</evidence>
<keyword evidence="3" id="KW-1133">Transmembrane helix</keyword>
<proteinExistence type="inferred from homology"/>
<dbReference type="InterPro" id="IPR001977">
    <property type="entry name" value="Depp_CoAkinase"/>
</dbReference>
<keyword evidence="1" id="KW-0547">Nucleotide-binding</keyword>
<evidence type="ECO:0000256" key="3">
    <source>
        <dbReference type="SAM" id="Phobius"/>
    </source>
</evidence>
<organism evidence="4 5">
    <name type="scientific">Eimeria necatrix</name>
    <dbReference type="NCBI Taxonomy" id="51315"/>
    <lineage>
        <taxon>Eukaryota</taxon>
        <taxon>Sar</taxon>
        <taxon>Alveolata</taxon>
        <taxon>Apicomplexa</taxon>
        <taxon>Conoidasida</taxon>
        <taxon>Coccidia</taxon>
        <taxon>Eucoccidiorida</taxon>
        <taxon>Eimeriorina</taxon>
        <taxon>Eimeriidae</taxon>
        <taxon>Eimeria</taxon>
    </lineage>
</organism>
<dbReference type="Gene3D" id="3.40.50.300">
    <property type="entry name" value="P-loop containing nucleotide triphosphate hydrolases"/>
    <property type="match status" value="1"/>
</dbReference>
<dbReference type="VEuPathDB" id="ToxoDB:ENH_00011190"/>
<dbReference type="OrthoDB" id="247245at2759"/>
<dbReference type="PROSITE" id="PS51219">
    <property type="entry name" value="DPCK"/>
    <property type="match status" value="1"/>
</dbReference>
<feature type="transmembrane region" description="Helical" evidence="3">
    <location>
        <begin position="6"/>
        <end position="29"/>
    </location>
</feature>
<evidence type="ECO:0000256" key="2">
    <source>
        <dbReference type="ARBA" id="ARBA00022840"/>
    </source>
</evidence>
<dbReference type="InterPro" id="IPR027417">
    <property type="entry name" value="P-loop_NTPase"/>
</dbReference>
<dbReference type="Proteomes" id="UP000030754">
    <property type="component" value="Unassembled WGS sequence"/>
</dbReference>
<dbReference type="RefSeq" id="XP_013434312.1">
    <property type="nucleotide sequence ID" value="XM_013578858.1"/>
</dbReference>
<evidence type="ECO:0000313" key="4">
    <source>
        <dbReference type="EMBL" id="CDJ65845.1"/>
    </source>
</evidence>
<reference evidence="4" key="1">
    <citation type="submission" date="2013-10" db="EMBL/GenBank/DDBJ databases">
        <title>Genomic analysis of the causative agents of coccidiosis in chickens.</title>
        <authorList>
            <person name="Reid A.J."/>
            <person name="Blake D."/>
            <person name="Billington K."/>
            <person name="Browne H."/>
            <person name="Dunn M."/>
            <person name="Hung S."/>
            <person name="Kawahara F."/>
            <person name="Miranda-Saavedra D."/>
            <person name="Mourier T."/>
            <person name="Nagra H."/>
            <person name="Otto T.D."/>
            <person name="Rawlings N."/>
            <person name="Sanchez A."/>
            <person name="Sanders M."/>
            <person name="Subramaniam C."/>
            <person name="Tay Y."/>
            <person name="Dear P."/>
            <person name="Doerig C."/>
            <person name="Gruber A."/>
            <person name="Parkinson J."/>
            <person name="Shirley M."/>
            <person name="Wan K.L."/>
            <person name="Berriman M."/>
            <person name="Tomley F."/>
            <person name="Pain A."/>
        </authorList>
    </citation>
    <scope>NUCLEOTIDE SEQUENCE [LARGE SCALE GENOMIC DNA]</scope>
    <source>
        <strain evidence="4">Houghton</strain>
    </source>
</reference>
<sequence>MVAPQAVWSAIGLALLIVNGIIGFVLAKFFSMKNSRKEYKIAYICLLATFQAFLYSNSAVQFFLGSFFTVLGYRFLVPGLTGGLGTGKSTVAAYLKSHGWKVIDADEISRDILKRGSPAFYRVVNAFGSSIIDKRSGEVDRNFLRHVVFNDPTKRRLLNRLTHPWIIATILWRIFKYRICLWRRRVLVDIPLLFETGLNLVCGPVAVVYVSQDLQLRRLVSRDRASSAELLNSMIKSQLPLKEKVSLADIALDNNSTLENLYEQVKWHFPC</sequence>
<keyword evidence="2" id="KW-0067">ATP-binding</keyword>
<dbReference type="Pfam" id="PF01121">
    <property type="entry name" value="CoaE"/>
    <property type="match status" value="1"/>
</dbReference>
<keyword evidence="3" id="KW-0472">Membrane</keyword>
<keyword evidence="5" id="KW-1185">Reference proteome</keyword>
<dbReference type="SUPFAM" id="SSF52540">
    <property type="entry name" value="P-loop containing nucleoside triphosphate hydrolases"/>
    <property type="match status" value="1"/>
</dbReference>